<sequence length="172" mass="18081">MTATTSQAVPPAPATLDQRLARTTAGLCAAHPALAPVVRGVLAPLRDRLHRLHVRCQEADTAAWAAYTADLDRGLGELAVEMDRATQQAGSGPVVDDVLATAAARLELRAWQLRLSASGADDPDAERARALTVAAAGHLAELDAAPGRETAAVLRARLDQELTGLRSLTSRR</sequence>
<proteinExistence type="predicted"/>
<reference evidence="1 2" key="1">
    <citation type="submission" date="2014-07" db="EMBL/GenBank/DDBJ databases">
        <title>Biosystematic studies on Modestobacter strains isolated from extreme hyper-arid desert soil and from historic building.</title>
        <authorList>
            <person name="Bukarasam K."/>
            <person name="Bull A."/>
            <person name="Girard G."/>
            <person name="van Wezel G."/>
            <person name="Goodfellow M."/>
        </authorList>
    </citation>
    <scope>NUCLEOTIDE SEQUENCE [LARGE SCALE GENOMIC DNA]</scope>
    <source>
        <strain evidence="1 2">KNN45-2b</strain>
    </source>
</reference>
<accession>A0A098YCM4</accession>
<dbReference type="OrthoDB" id="9949786at2"/>
<organism evidence="1 2">
    <name type="scientific">Modestobacter caceresii</name>
    <dbReference type="NCBI Taxonomy" id="1522368"/>
    <lineage>
        <taxon>Bacteria</taxon>
        <taxon>Bacillati</taxon>
        <taxon>Actinomycetota</taxon>
        <taxon>Actinomycetes</taxon>
        <taxon>Geodermatophilales</taxon>
        <taxon>Geodermatophilaceae</taxon>
        <taxon>Modestobacter</taxon>
    </lineage>
</organism>
<evidence type="ECO:0000313" key="1">
    <source>
        <dbReference type="EMBL" id="KGH48165.1"/>
    </source>
</evidence>
<comment type="caution">
    <text evidence="1">The sequence shown here is derived from an EMBL/GenBank/DDBJ whole genome shotgun (WGS) entry which is preliminary data.</text>
</comment>
<name>A0A098YCM4_9ACTN</name>
<keyword evidence="2" id="KW-1185">Reference proteome</keyword>
<protein>
    <submittedName>
        <fullName evidence="1">Uncharacterized protein</fullName>
    </submittedName>
</protein>
<dbReference type="EMBL" id="JPMX01000010">
    <property type="protein sequence ID" value="KGH48165.1"/>
    <property type="molecule type" value="Genomic_DNA"/>
</dbReference>
<dbReference type="RefSeq" id="WP_036333689.1">
    <property type="nucleotide sequence ID" value="NZ_JPMX01000010.1"/>
</dbReference>
<evidence type="ECO:0000313" key="2">
    <source>
        <dbReference type="Proteomes" id="UP000029713"/>
    </source>
</evidence>
<dbReference type="Proteomes" id="UP000029713">
    <property type="component" value="Unassembled WGS sequence"/>
</dbReference>
<gene>
    <name evidence="1" type="ORF">IN07_03675</name>
</gene>
<dbReference type="AlphaFoldDB" id="A0A098YCM4"/>